<comment type="subcellular location">
    <subcellularLocation>
        <location evidence="1">Membrane</location>
    </subcellularLocation>
</comment>
<evidence type="ECO:0000313" key="6">
    <source>
        <dbReference type="EMBL" id="KIH49091.1"/>
    </source>
</evidence>
<organism evidence="6 7">
    <name type="scientific">Ancylostoma duodenale</name>
    <dbReference type="NCBI Taxonomy" id="51022"/>
    <lineage>
        <taxon>Eukaryota</taxon>
        <taxon>Metazoa</taxon>
        <taxon>Ecdysozoa</taxon>
        <taxon>Nematoda</taxon>
        <taxon>Chromadorea</taxon>
        <taxon>Rhabditida</taxon>
        <taxon>Rhabditina</taxon>
        <taxon>Rhabditomorpha</taxon>
        <taxon>Strongyloidea</taxon>
        <taxon>Ancylostomatidae</taxon>
        <taxon>Ancylostomatinae</taxon>
        <taxon>Ancylostoma</taxon>
    </lineage>
</organism>
<evidence type="ECO:0000256" key="2">
    <source>
        <dbReference type="ARBA" id="ARBA00022692"/>
    </source>
</evidence>
<dbReference type="InterPro" id="IPR036259">
    <property type="entry name" value="MFS_trans_sf"/>
</dbReference>
<dbReference type="EMBL" id="KN755124">
    <property type="protein sequence ID" value="KIH49091.1"/>
    <property type="molecule type" value="Genomic_DNA"/>
</dbReference>
<feature type="non-terminal residue" evidence="6">
    <location>
        <position position="102"/>
    </location>
</feature>
<evidence type="ECO:0000256" key="1">
    <source>
        <dbReference type="ARBA" id="ARBA00004370"/>
    </source>
</evidence>
<dbReference type="InterPro" id="IPR005828">
    <property type="entry name" value="MFS_sugar_transport-like"/>
</dbReference>
<evidence type="ECO:0000256" key="5">
    <source>
        <dbReference type="SAM" id="Phobius"/>
    </source>
</evidence>
<evidence type="ECO:0000313" key="7">
    <source>
        <dbReference type="Proteomes" id="UP000054047"/>
    </source>
</evidence>
<dbReference type="AlphaFoldDB" id="A0A0C2FVX4"/>
<keyword evidence="7" id="KW-1185">Reference proteome</keyword>
<dbReference type="OrthoDB" id="5296287at2759"/>
<evidence type="ECO:0008006" key="8">
    <source>
        <dbReference type="Google" id="ProtNLM"/>
    </source>
</evidence>
<keyword evidence="2 5" id="KW-0812">Transmembrane</keyword>
<reference evidence="6 7" key="1">
    <citation type="submission" date="2013-12" db="EMBL/GenBank/DDBJ databases">
        <title>Draft genome of the parsitic nematode Ancylostoma duodenale.</title>
        <authorList>
            <person name="Mitreva M."/>
        </authorList>
    </citation>
    <scope>NUCLEOTIDE SEQUENCE [LARGE SCALE GENOMIC DNA]</scope>
    <source>
        <strain evidence="6 7">Zhejiang</strain>
    </source>
</reference>
<proteinExistence type="predicted"/>
<feature type="transmembrane region" description="Helical" evidence="5">
    <location>
        <begin position="48"/>
        <end position="67"/>
    </location>
</feature>
<dbReference type="Gene3D" id="1.10.286.90">
    <property type="entry name" value="MFS transporter, transmembrane helix TM10b"/>
    <property type="match status" value="1"/>
</dbReference>
<keyword evidence="3 5" id="KW-1133">Transmembrane helix</keyword>
<keyword evidence="4 5" id="KW-0472">Membrane</keyword>
<dbReference type="GO" id="GO:0022857">
    <property type="term" value="F:transmembrane transporter activity"/>
    <property type="evidence" value="ECO:0007669"/>
    <property type="project" value="InterPro"/>
</dbReference>
<protein>
    <recommendedName>
        <fullName evidence="8">Major facilitator superfamily (MFS) profile domain-containing protein</fullName>
    </recommendedName>
</protein>
<name>A0A0C2FVX4_9BILA</name>
<gene>
    <name evidence="6" type="ORF">ANCDUO_20835</name>
</gene>
<evidence type="ECO:0000256" key="4">
    <source>
        <dbReference type="ARBA" id="ARBA00023136"/>
    </source>
</evidence>
<dbReference type="Pfam" id="PF00083">
    <property type="entry name" value="Sugar_tr"/>
    <property type="match status" value="1"/>
</dbReference>
<evidence type="ECO:0000256" key="3">
    <source>
        <dbReference type="ARBA" id="ARBA00022989"/>
    </source>
</evidence>
<dbReference type="GO" id="GO:0016020">
    <property type="term" value="C:membrane"/>
    <property type="evidence" value="ECO:0007669"/>
    <property type="project" value="UniProtKB-SubCell"/>
</dbReference>
<dbReference type="SUPFAM" id="SSF103473">
    <property type="entry name" value="MFS general substrate transporter"/>
    <property type="match status" value="1"/>
</dbReference>
<feature type="transmembrane region" description="Helical" evidence="5">
    <location>
        <begin position="79"/>
        <end position="96"/>
    </location>
</feature>
<dbReference type="Proteomes" id="UP000054047">
    <property type="component" value="Unassembled WGS sequence"/>
</dbReference>
<sequence length="102" mass="11234">MITVGLHCIALVFIHFLPESPRWLIMMNRVEDAEKIIRKACKNNKSRLPSDLGLIATALVYYGLVIALSDQSSPGRSQMITLMGAGSLLMAAMLAMNNKRTT</sequence>
<accession>A0A0C2FVX4</accession>